<dbReference type="InterPro" id="IPR001173">
    <property type="entry name" value="Glyco_trans_2-like"/>
</dbReference>
<sequence length="737" mass="80739">MSADTEAGAEPVRATIRPLAGAPAARDFVPDPHDARAGALVLDLRGLGLGGRWVGISFRDDGRGSFARVELAVVSRLPGGDQSASLSERAFGNGRFTWLGRLPARAVALRMTPMAGENALAVSDFTITVRSRIVLLGLGALRRPDLAAQALFWRLLGKRVRSQHRLTRALTPPGLSGYDTWVAHFDTLSDADRARIEAEVATWRDPPLISVVMPVYDPGAKVLEEAMRSVRLQLYPHWELCIADDASSDPAVPRLIARTAATDARIRWVRRSENGHIARATNTALDLATGSYVAFMDHDDVLPAHALYEVAKAILRDPDLDLVYSDEDKIDARGRRFEPHFKSDWNLELLYGQNYVNHLTVIRASLVREAGGLRPGFEGSQDHDLLLRLSDTLRPERVRHLPVILYHWRTAVGSGTFSDASLARAEEARLQALRDLLARRGLPHRVERGPLGFNRLVRVLPDPAPRVSVVIPTRDRGELLAVALEGLLSGTAYPDIEVVILDNDSTEPATRALLARAATDPRVRVLACPGPFNFSALSNAGAAAARGALLLFLNNDIEVREPGWLAEMASIAVEPGVGAVGAKLSYPDGTLQHGGVILGAGGVAGHSHLDIGRDDPGYFGRMMITQEVSAVTGACLMMRKAVFEEVGGFDAEHLAVAFNDIDLCLRVRRAGYTIIWTPHAALVHHESKSRGRDDTPEKRARFEGEVRTMLDRWGPQLRNDPYYNPNFARAKAQFRLW</sequence>
<organism evidence="2 3">
    <name type="scientific">Methylobacterium crusticola</name>
    <dbReference type="NCBI Taxonomy" id="1697972"/>
    <lineage>
        <taxon>Bacteria</taxon>
        <taxon>Pseudomonadati</taxon>
        <taxon>Pseudomonadota</taxon>
        <taxon>Alphaproteobacteria</taxon>
        <taxon>Hyphomicrobiales</taxon>
        <taxon>Methylobacteriaceae</taxon>
        <taxon>Methylobacterium</taxon>
    </lineage>
</organism>
<gene>
    <name evidence="2" type="ORF">OPKNFCMD_6073</name>
</gene>
<dbReference type="Pfam" id="PF00535">
    <property type="entry name" value="Glycos_transf_2"/>
    <property type="match status" value="2"/>
</dbReference>
<dbReference type="RefSeq" id="WP_407068143.1">
    <property type="nucleotide sequence ID" value="NZ_BPQH01000027.1"/>
</dbReference>
<reference evidence="2" key="1">
    <citation type="journal article" date="2021" name="Front. Microbiol.">
        <title>Comprehensive Comparative Genomics and Phenotyping of Methylobacterium Species.</title>
        <authorList>
            <person name="Alessa O."/>
            <person name="Ogura Y."/>
            <person name="Fujitani Y."/>
            <person name="Takami H."/>
            <person name="Hayashi T."/>
            <person name="Sahin N."/>
            <person name="Tani A."/>
        </authorList>
    </citation>
    <scope>NUCLEOTIDE SEQUENCE</scope>
    <source>
        <strain evidence="2">KCTC 52305</strain>
    </source>
</reference>
<feature type="domain" description="Glycosyltransferase 2-like" evidence="1">
    <location>
        <begin position="468"/>
        <end position="646"/>
    </location>
</feature>
<dbReference type="PANTHER" id="PTHR43179:SF7">
    <property type="entry name" value="RHAMNOSYLTRANSFERASE WBBL"/>
    <property type="match status" value="1"/>
</dbReference>
<dbReference type="PANTHER" id="PTHR43179">
    <property type="entry name" value="RHAMNOSYLTRANSFERASE WBBL"/>
    <property type="match status" value="1"/>
</dbReference>
<dbReference type="InterPro" id="IPR029044">
    <property type="entry name" value="Nucleotide-diphossugar_trans"/>
</dbReference>
<dbReference type="Proteomes" id="UP001055167">
    <property type="component" value="Unassembled WGS sequence"/>
</dbReference>
<dbReference type="Gene3D" id="3.90.550.10">
    <property type="entry name" value="Spore Coat Polysaccharide Biosynthesis Protein SpsA, Chain A"/>
    <property type="match status" value="2"/>
</dbReference>
<dbReference type="CDD" id="cd04184">
    <property type="entry name" value="GT2_RfbC_Mx_like"/>
    <property type="match status" value="1"/>
</dbReference>
<evidence type="ECO:0000313" key="2">
    <source>
        <dbReference type="EMBL" id="GJD53298.1"/>
    </source>
</evidence>
<reference evidence="2" key="2">
    <citation type="submission" date="2021-08" db="EMBL/GenBank/DDBJ databases">
        <authorList>
            <person name="Tani A."/>
            <person name="Ola A."/>
            <person name="Ogura Y."/>
            <person name="Katsura K."/>
            <person name="Hayashi T."/>
        </authorList>
    </citation>
    <scope>NUCLEOTIDE SEQUENCE</scope>
    <source>
        <strain evidence="2">KCTC 52305</strain>
    </source>
</reference>
<evidence type="ECO:0000259" key="1">
    <source>
        <dbReference type="Pfam" id="PF00535"/>
    </source>
</evidence>
<feature type="domain" description="Glycosyltransferase 2-like" evidence="1">
    <location>
        <begin position="210"/>
        <end position="336"/>
    </location>
</feature>
<evidence type="ECO:0000313" key="3">
    <source>
        <dbReference type="Proteomes" id="UP001055167"/>
    </source>
</evidence>
<keyword evidence="3" id="KW-1185">Reference proteome</keyword>
<comment type="caution">
    <text evidence="2">The sequence shown here is derived from an EMBL/GenBank/DDBJ whole genome shotgun (WGS) entry which is preliminary data.</text>
</comment>
<accession>A0ABQ4R6L6</accession>
<name>A0ABQ4R6L6_9HYPH</name>
<dbReference type="SUPFAM" id="SSF53448">
    <property type="entry name" value="Nucleotide-diphospho-sugar transferases"/>
    <property type="match status" value="2"/>
</dbReference>
<dbReference type="EMBL" id="BPQH01000027">
    <property type="protein sequence ID" value="GJD53298.1"/>
    <property type="molecule type" value="Genomic_DNA"/>
</dbReference>
<proteinExistence type="predicted"/>
<protein>
    <recommendedName>
        <fullName evidence="1">Glycosyltransferase 2-like domain-containing protein</fullName>
    </recommendedName>
</protein>